<evidence type="ECO:0000313" key="12">
    <source>
        <dbReference type="Proteomes" id="UP001221217"/>
    </source>
</evidence>
<keyword evidence="6" id="KW-0547">Nucleotide-binding</keyword>
<dbReference type="Proteomes" id="UP001221217">
    <property type="component" value="Unassembled WGS sequence"/>
</dbReference>
<evidence type="ECO:0000259" key="10">
    <source>
        <dbReference type="PROSITE" id="PS51371"/>
    </source>
</evidence>
<feature type="domain" description="CBS" evidence="10">
    <location>
        <begin position="316"/>
        <end position="375"/>
    </location>
</feature>
<keyword evidence="3" id="KW-0819">tRNA processing</keyword>
<dbReference type="InterPro" id="IPR038763">
    <property type="entry name" value="DHH_sf"/>
</dbReference>
<dbReference type="PANTHER" id="PTHR47788">
    <property type="entry name" value="POLYA POLYMERASE"/>
    <property type="match status" value="1"/>
</dbReference>
<protein>
    <submittedName>
        <fullName evidence="11">CBS domain-containing protein</fullName>
    </submittedName>
</protein>
<dbReference type="InterPro" id="IPR001667">
    <property type="entry name" value="DDH_dom"/>
</dbReference>
<dbReference type="PROSITE" id="PS51371">
    <property type="entry name" value="CBS"/>
    <property type="match status" value="2"/>
</dbReference>
<accession>A0AAJ1IET0</accession>
<evidence type="ECO:0000256" key="4">
    <source>
        <dbReference type="ARBA" id="ARBA00022695"/>
    </source>
</evidence>
<dbReference type="InterPro" id="IPR003156">
    <property type="entry name" value="DHHA1_dom"/>
</dbReference>
<reference evidence="11 12" key="1">
    <citation type="submission" date="2022-12" db="EMBL/GenBank/DDBJ databases">
        <title>Metagenome assembled genome from gulf of manar.</title>
        <authorList>
            <person name="Kohli P."/>
            <person name="Pk S."/>
            <person name="Venkata Ramana C."/>
            <person name="Sasikala C."/>
        </authorList>
    </citation>
    <scope>NUCLEOTIDE SEQUENCE [LARGE SCALE GENOMIC DNA]</scope>
    <source>
        <strain evidence="11">JB008</strain>
    </source>
</reference>
<dbReference type="PANTHER" id="PTHR47788:SF1">
    <property type="entry name" value="A-ADDING TRNA NUCLEOTIDYLTRANSFERASE"/>
    <property type="match status" value="1"/>
</dbReference>
<dbReference type="GO" id="GO:0008033">
    <property type="term" value="P:tRNA processing"/>
    <property type="evidence" value="ECO:0007669"/>
    <property type="project" value="UniProtKB-KW"/>
</dbReference>
<keyword evidence="4" id="KW-0548">Nucleotidyltransferase</keyword>
<name>A0AAJ1IET0_9SPIO</name>
<evidence type="ECO:0000256" key="7">
    <source>
        <dbReference type="ARBA" id="ARBA00022842"/>
    </source>
</evidence>
<dbReference type="SMART" id="SM00116">
    <property type="entry name" value="CBS"/>
    <property type="match status" value="2"/>
</dbReference>
<organism evidence="11 12">
    <name type="scientific">Candidatus Thalassospirochaeta sargassi</name>
    <dbReference type="NCBI Taxonomy" id="3119039"/>
    <lineage>
        <taxon>Bacteria</taxon>
        <taxon>Pseudomonadati</taxon>
        <taxon>Spirochaetota</taxon>
        <taxon>Spirochaetia</taxon>
        <taxon>Spirochaetales</taxon>
        <taxon>Spirochaetaceae</taxon>
        <taxon>Candidatus Thalassospirochaeta</taxon>
    </lineage>
</organism>
<dbReference type="Pfam" id="PF01368">
    <property type="entry name" value="DHH"/>
    <property type="match status" value="1"/>
</dbReference>
<keyword evidence="7" id="KW-0460">Magnesium</keyword>
<dbReference type="InterPro" id="IPR000644">
    <property type="entry name" value="CBS_dom"/>
</dbReference>
<gene>
    <name evidence="11" type="ORF">PQJ61_14310</name>
</gene>
<dbReference type="GO" id="GO:0016779">
    <property type="term" value="F:nucleotidyltransferase activity"/>
    <property type="evidence" value="ECO:0007669"/>
    <property type="project" value="UniProtKB-KW"/>
</dbReference>
<dbReference type="SUPFAM" id="SSF64182">
    <property type="entry name" value="DHH phosphoesterases"/>
    <property type="match status" value="1"/>
</dbReference>
<sequence>MKIIVGHSNMDLDCIGSIVLAKYIFPDYQPVKSRLIHPVARNLHNMYQNHLAFLNAKDLEGQHVSKMIVVDTRTSGRVAEYINHIENDDFEVEVFDHHPADEKDIPNAVIHEKPYGANTTQLGMEIIKREIKVGPEDATIALAGIFADTGNFTHLNVTCEDFEVASYLIDCGASLKLVSHFLQPLRKKLQVSLFHQVLNSLEYHTIQGHFVMTSYIGLDDESAGVNAVVEKVFEVENAEVYIAFFYIKKRKKLLIVGRNNKPAIKLNEIMSEFGGGGHSQAASAVVKTENGRPVYSQILSFLKDYLLPAYTAEDIMTEDVMTLNHSDTLLEASIRLEEISHTGAPVLDDTGKIVGFLTLRDIMKGRRSGQMHSPVKGYMTRKLITAAPDTTVRGIDELMFEHNIGHLPVVDGEKLAGIVTRHDYLNFRRGEQRRRKKAYKELGMLKKDAAEQDAIEIDKAAVDQIMTSEHGD</sequence>
<evidence type="ECO:0000256" key="8">
    <source>
        <dbReference type="ARBA" id="ARBA00022884"/>
    </source>
</evidence>
<evidence type="ECO:0000256" key="5">
    <source>
        <dbReference type="ARBA" id="ARBA00022723"/>
    </source>
</evidence>
<dbReference type="Gene3D" id="3.10.310.30">
    <property type="match status" value="1"/>
</dbReference>
<dbReference type="SUPFAM" id="SSF54631">
    <property type="entry name" value="CBS-domain pair"/>
    <property type="match status" value="1"/>
</dbReference>
<evidence type="ECO:0000256" key="3">
    <source>
        <dbReference type="ARBA" id="ARBA00022694"/>
    </source>
</evidence>
<dbReference type="InterPro" id="IPR046342">
    <property type="entry name" value="CBS_dom_sf"/>
</dbReference>
<comment type="cofactor">
    <cofactor evidence="1">
        <name>Mg(2+)</name>
        <dbReference type="ChEBI" id="CHEBI:18420"/>
    </cofactor>
</comment>
<dbReference type="Pfam" id="PF00571">
    <property type="entry name" value="CBS"/>
    <property type="match status" value="2"/>
</dbReference>
<feature type="domain" description="CBS" evidence="10">
    <location>
        <begin position="379"/>
        <end position="435"/>
    </location>
</feature>
<evidence type="ECO:0000256" key="2">
    <source>
        <dbReference type="ARBA" id="ARBA00007265"/>
    </source>
</evidence>
<evidence type="ECO:0000313" key="11">
    <source>
        <dbReference type="EMBL" id="MDC7227935.1"/>
    </source>
</evidence>
<evidence type="ECO:0000256" key="6">
    <source>
        <dbReference type="ARBA" id="ARBA00022741"/>
    </source>
</evidence>
<proteinExistence type="inferred from homology"/>
<dbReference type="Pfam" id="PF02272">
    <property type="entry name" value="DHHA1"/>
    <property type="match status" value="1"/>
</dbReference>
<dbReference type="GO" id="GO:0000166">
    <property type="term" value="F:nucleotide binding"/>
    <property type="evidence" value="ECO:0007669"/>
    <property type="project" value="UniProtKB-KW"/>
</dbReference>
<dbReference type="EMBL" id="JAQQAL010000035">
    <property type="protein sequence ID" value="MDC7227935.1"/>
    <property type="molecule type" value="Genomic_DNA"/>
</dbReference>
<dbReference type="GO" id="GO:0046872">
    <property type="term" value="F:metal ion binding"/>
    <property type="evidence" value="ECO:0007669"/>
    <property type="project" value="UniProtKB-KW"/>
</dbReference>
<dbReference type="GO" id="GO:0003723">
    <property type="term" value="F:RNA binding"/>
    <property type="evidence" value="ECO:0007669"/>
    <property type="project" value="UniProtKB-KW"/>
</dbReference>
<comment type="similarity">
    <text evidence="2">Belongs to the tRNA nucleotidyltransferase/poly(A) polymerase family.</text>
</comment>
<keyword evidence="8" id="KW-0694">RNA-binding</keyword>
<keyword evidence="4" id="KW-0808">Transferase</keyword>
<dbReference type="Gene3D" id="3.90.1640.10">
    <property type="entry name" value="inorganic pyrophosphatase (n-terminal core)"/>
    <property type="match status" value="1"/>
</dbReference>
<evidence type="ECO:0000256" key="1">
    <source>
        <dbReference type="ARBA" id="ARBA00001946"/>
    </source>
</evidence>
<keyword evidence="9" id="KW-0129">CBS domain</keyword>
<dbReference type="InterPro" id="IPR052390">
    <property type="entry name" value="tRNA_nt/polyA_polymerase"/>
</dbReference>
<dbReference type="Gene3D" id="3.10.580.10">
    <property type="entry name" value="CBS-domain"/>
    <property type="match status" value="2"/>
</dbReference>
<keyword evidence="5" id="KW-0479">Metal-binding</keyword>
<evidence type="ECO:0000256" key="9">
    <source>
        <dbReference type="PROSITE-ProRule" id="PRU00703"/>
    </source>
</evidence>
<dbReference type="AlphaFoldDB" id="A0AAJ1IET0"/>
<comment type="caution">
    <text evidence="11">The sequence shown here is derived from an EMBL/GenBank/DDBJ whole genome shotgun (WGS) entry which is preliminary data.</text>
</comment>